<feature type="binding site" evidence="17">
    <location>
        <position position="98"/>
    </location>
    <ligand>
        <name>Mg(2+)</name>
        <dbReference type="ChEBI" id="CHEBI:18420"/>
        <label>1</label>
    </ligand>
</feature>
<dbReference type="InterPro" id="IPR044268">
    <property type="entry name" value="PIP_synthase_PgsA1"/>
</dbReference>
<keyword evidence="17" id="KW-0444">Lipid biosynthesis</keyword>
<comment type="cofactor">
    <cofactor evidence="17">
        <name>Mg(2+)</name>
        <dbReference type="ChEBI" id="CHEBI:18420"/>
    </cofactor>
    <text evidence="17">Contains a di-nuclear catalytic Mg(2+) center.</text>
</comment>
<keyword evidence="7 17" id="KW-0808">Transferase</keyword>
<keyword evidence="17" id="KW-1208">Phospholipid metabolism</keyword>
<feature type="binding site" evidence="17">
    <location>
        <position position="98"/>
    </location>
    <ligand>
        <name>Mg(2+)</name>
        <dbReference type="ChEBI" id="CHEBI:18420"/>
        <label>2</label>
    </ligand>
</feature>
<gene>
    <name evidence="19" type="ORF">SAMN02745244_03719</name>
</gene>
<feature type="transmembrane region" description="Helical" evidence="17">
    <location>
        <begin position="163"/>
        <end position="196"/>
    </location>
</feature>
<dbReference type="AlphaFoldDB" id="A0A1M6NUM3"/>
<evidence type="ECO:0000256" key="1">
    <source>
        <dbReference type="ARBA" id="ARBA00004651"/>
    </source>
</evidence>
<feature type="binding site" evidence="17">
    <location>
        <position position="102"/>
    </location>
    <ligand>
        <name>Mg(2+)</name>
        <dbReference type="ChEBI" id="CHEBI:18420"/>
        <label>2</label>
    </ligand>
</feature>
<dbReference type="EMBL" id="FQZG01000131">
    <property type="protein sequence ID" value="SHJ99406.1"/>
    <property type="molecule type" value="Genomic_DNA"/>
</dbReference>
<evidence type="ECO:0000256" key="13">
    <source>
        <dbReference type="ARBA" id="ARBA00023935"/>
    </source>
</evidence>
<name>A0A1M6NUM3_9ACTN</name>
<dbReference type="HAMAP" id="MF_02241">
    <property type="entry name" value="PIP_synthase"/>
    <property type="match status" value="1"/>
</dbReference>
<feature type="binding site" evidence="17">
    <location>
        <position position="85"/>
    </location>
    <ligand>
        <name>a CDP-1,2-diacyl-sn-glycerol</name>
        <dbReference type="ChEBI" id="CHEBI:58332"/>
    </ligand>
</feature>
<evidence type="ECO:0000256" key="14">
    <source>
        <dbReference type="ARBA" id="ARBA00024082"/>
    </source>
</evidence>
<keyword evidence="17" id="KW-0594">Phospholipid biosynthesis</keyword>
<comment type="subunit">
    <text evidence="5 17">Homodimer.</text>
</comment>
<feature type="binding site" evidence="17">
    <location>
        <position position="91"/>
    </location>
    <ligand>
        <name>a CDP-1,2-diacyl-sn-glycerol</name>
        <dbReference type="ChEBI" id="CHEBI:58332"/>
    </ligand>
</feature>
<keyword evidence="8 17" id="KW-0812">Transmembrane</keyword>
<dbReference type="GO" id="GO:0008654">
    <property type="term" value="P:phospholipid biosynthetic process"/>
    <property type="evidence" value="ECO:0007669"/>
    <property type="project" value="UniProtKB-UniRule"/>
</dbReference>
<evidence type="ECO:0000256" key="3">
    <source>
        <dbReference type="ARBA" id="ARBA00005189"/>
    </source>
</evidence>
<comment type="subcellular location">
    <subcellularLocation>
        <location evidence="1 17">Cell membrane</location>
        <topology evidence="1 17">Multi-pass membrane protein</topology>
    </subcellularLocation>
</comment>
<evidence type="ECO:0000256" key="18">
    <source>
        <dbReference type="RuleBase" id="RU003750"/>
    </source>
</evidence>
<protein>
    <recommendedName>
        <fullName evidence="14 17">Phosphatidylinositol phosphate synthase</fullName>
        <shortName evidence="17">PIP synthase</shortName>
        <ecNumber evidence="17">2.7.8.-</ecNumber>
    </recommendedName>
    <alternativeName>
        <fullName evidence="15 17">CDP-diacylglycerol--D-myo-inositol-3-phosphate 3-phosphatidyltransferase</fullName>
    </alternativeName>
</protein>
<dbReference type="InterPro" id="IPR000462">
    <property type="entry name" value="CDP-OH_P_trans"/>
</dbReference>
<evidence type="ECO:0000256" key="15">
    <source>
        <dbReference type="ARBA" id="ARBA00033137"/>
    </source>
</evidence>
<accession>A0A1M6NUM3</accession>
<keyword evidence="17" id="KW-0443">Lipid metabolism</keyword>
<comment type="catalytic activity">
    <reaction evidence="13 17">
        <text>1,2-di-(9Z-octadecenoyl)-sn-glycero-3-cytidine-5'-diphosphate + 1D-myo-inositol 3-phosphate = 1,2-di-(9Z-octadecenoyl)-sn-glycero-3-phospho-(1D-myo-inositol-3-phosphate) + CMP + H(+)</text>
        <dbReference type="Rhea" id="RHEA:61216"/>
        <dbReference type="ChEBI" id="CHEBI:15378"/>
        <dbReference type="ChEBI" id="CHEBI:58401"/>
        <dbReference type="ChEBI" id="CHEBI:60377"/>
        <dbReference type="ChEBI" id="CHEBI:85356"/>
        <dbReference type="ChEBI" id="CHEBI:144472"/>
    </reaction>
</comment>
<evidence type="ECO:0000256" key="8">
    <source>
        <dbReference type="ARBA" id="ARBA00022692"/>
    </source>
</evidence>
<dbReference type="STRING" id="1123357.SAMN02745244_03719"/>
<evidence type="ECO:0000256" key="6">
    <source>
        <dbReference type="ARBA" id="ARBA00022475"/>
    </source>
</evidence>
<evidence type="ECO:0000256" key="10">
    <source>
        <dbReference type="ARBA" id="ARBA00022842"/>
    </source>
</evidence>
<evidence type="ECO:0000313" key="19">
    <source>
        <dbReference type="EMBL" id="SHJ99406.1"/>
    </source>
</evidence>
<keyword evidence="20" id="KW-1185">Reference proteome</keyword>
<evidence type="ECO:0000313" key="20">
    <source>
        <dbReference type="Proteomes" id="UP000184512"/>
    </source>
</evidence>
<feature type="transmembrane region" description="Helical" evidence="17">
    <location>
        <begin position="47"/>
        <end position="75"/>
    </location>
</feature>
<dbReference type="UniPathway" id="UPA00220"/>
<evidence type="ECO:0000256" key="4">
    <source>
        <dbReference type="ARBA" id="ARBA00010441"/>
    </source>
</evidence>
<keyword evidence="9 17" id="KW-0479">Metal-binding</keyword>
<dbReference type="PROSITE" id="PS00379">
    <property type="entry name" value="CDP_ALCOHOL_P_TRANSF"/>
    <property type="match status" value="1"/>
</dbReference>
<comment type="pathway">
    <text evidence="3">Lipid metabolism.</text>
</comment>
<keyword evidence="11 17" id="KW-1133">Transmembrane helix</keyword>
<dbReference type="GO" id="GO:0000287">
    <property type="term" value="F:magnesium ion binding"/>
    <property type="evidence" value="ECO:0007669"/>
    <property type="project" value="UniProtKB-UniRule"/>
</dbReference>
<dbReference type="Gene3D" id="1.20.120.1760">
    <property type="match status" value="1"/>
</dbReference>
<dbReference type="GO" id="GO:0016780">
    <property type="term" value="F:phosphotransferase activity, for other substituted phosphate groups"/>
    <property type="evidence" value="ECO:0007669"/>
    <property type="project" value="UniProtKB-UniRule"/>
</dbReference>
<feature type="binding site" evidence="17">
    <location>
        <position position="77"/>
    </location>
    <ligand>
        <name>Mg(2+)</name>
        <dbReference type="ChEBI" id="CHEBI:18420"/>
        <label>1</label>
    </ligand>
</feature>
<keyword evidence="10 17" id="KW-0460">Magnesium</keyword>
<comment type="function">
    <text evidence="17">Catalyzes the conjugation of the 1'-hydroxyl group of D-myo-inositol-3-phosphate (also named L-myo-inositol-1-phosphate) with a lipid tail of cytidine diphosphate diacylglycerol (CDP-DAG), forming phosphatidylinositol phosphate (PIP) and CMP. PIP is a precursor of phosphatidylinositol (PI) which is an essential lipid required for cell wall formation.</text>
</comment>
<comment type="similarity">
    <text evidence="4 17 18">Belongs to the CDP-alcohol phosphatidyltransferase class-I family.</text>
</comment>
<evidence type="ECO:0000256" key="5">
    <source>
        <dbReference type="ARBA" id="ARBA00011738"/>
    </source>
</evidence>
<proteinExistence type="inferred from homology"/>
<evidence type="ECO:0000256" key="7">
    <source>
        <dbReference type="ARBA" id="ARBA00022679"/>
    </source>
</evidence>
<comment type="catalytic activity">
    <reaction evidence="16 17">
        <text>a CDP-1,2-diacyl-sn-glycerol + 1D-myo-inositol 3-phosphate = a 1,2-diacyl-sn-glycero-3-phospho-(1D-myo-inositol-3-phosphate) + CMP + H(+)</text>
        <dbReference type="Rhea" id="RHEA:60504"/>
        <dbReference type="ChEBI" id="CHEBI:15378"/>
        <dbReference type="ChEBI" id="CHEBI:58088"/>
        <dbReference type="ChEBI" id="CHEBI:58332"/>
        <dbReference type="ChEBI" id="CHEBI:58401"/>
        <dbReference type="ChEBI" id="CHEBI:60377"/>
    </reaction>
</comment>
<evidence type="ECO:0000256" key="16">
    <source>
        <dbReference type="ARBA" id="ARBA00048865"/>
    </source>
</evidence>
<dbReference type="InterPro" id="IPR048254">
    <property type="entry name" value="CDP_ALCOHOL_P_TRANSF_CS"/>
</dbReference>
<evidence type="ECO:0000256" key="17">
    <source>
        <dbReference type="HAMAP-Rule" id="MF_02241"/>
    </source>
</evidence>
<evidence type="ECO:0000256" key="2">
    <source>
        <dbReference type="ARBA" id="ARBA00004805"/>
    </source>
</evidence>
<evidence type="ECO:0000256" key="11">
    <source>
        <dbReference type="ARBA" id="ARBA00022989"/>
    </source>
</evidence>
<dbReference type="NCBIfam" id="NF045883">
    <property type="entry name" value="PIPSynth"/>
    <property type="match status" value="1"/>
</dbReference>
<organism evidence="19 20">
    <name type="scientific">Tessaracoccus bendigoensis DSM 12906</name>
    <dbReference type="NCBI Taxonomy" id="1123357"/>
    <lineage>
        <taxon>Bacteria</taxon>
        <taxon>Bacillati</taxon>
        <taxon>Actinomycetota</taxon>
        <taxon>Actinomycetes</taxon>
        <taxon>Propionibacteriales</taxon>
        <taxon>Propionibacteriaceae</taxon>
        <taxon>Tessaracoccus</taxon>
    </lineage>
</organism>
<feature type="binding site" evidence="17">
    <location>
        <position position="81"/>
    </location>
    <ligand>
        <name>a CDP-1,2-diacyl-sn-glycerol</name>
        <dbReference type="ChEBI" id="CHEBI:58332"/>
    </ligand>
</feature>
<feature type="binding site" evidence="17">
    <location>
        <position position="80"/>
    </location>
    <ligand>
        <name>Mg(2+)</name>
        <dbReference type="ChEBI" id="CHEBI:18420"/>
        <label>1</label>
    </ligand>
</feature>
<evidence type="ECO:0000256" key="9">
    <source>
        <dbReference type="ARBA" id="ARBA00022723"/>
    </source>
</evidence>
<comment type="pathway">
    <text evidence="2 17">Phospholipid metabolism; phosphatidylinositol phosphate biosynthesis.</text>
</comment>
<feature type="active site" description="Proton acceptor" evidence="17">
    <location>
        <position position="102"/>
    </location>
</feature>
<evidence type="ECO:0000256" key="12">
    <source>
        <dbReference type="ARBA" id="ARBA00023136"/>
    </source>
</evidence>
<comment type="caution">
    <text evidence="17">Lacks conserved residue(s) required for the propagation of feature annotation.</text>
</comment>
<feature type="transmembrane region" description="Helical" evidence="17">
    <location>
        <begin position="123"/>
        <end position="143"/>
    </location>
</feature>
<dbReference type="Proteomes" id="UP000184512">
    <property type="component" value="Unassembled WGS sequence"/>
</dbReference>
<dbReference type="InterPro" id="IPR043130">
    <property type="entry name" value="CDP-OH_PTrfase_TM_dom"/>
</dbReference>
<dbReference type="OrthoDB" id="116551at2"/>
<dbReference type="GO" id="GO:0005886">
    <property type="term" value="C:plasma membrane"/>
    <property type="evidence" value="ECO:0007669"/>
    <property type="project" value="UniProtKB-SubCell"/>
</dbReference>
<dbReference type="Pfam" id="PF01066">
    <property type="entry name" value="CDP-OH_P_transf"/>
    <property type="match status" value="1"/>
</dbReference>
<dbReference type="EC" id="2.7.8.-" evidence="17"/>
<keyword evidence="12 17" id="KW-0472">Membrane</keyword>
<reference evidence="19 20" key="1">
    <citation type="submission" date="2016-11" db="EMBL/GenBank/DDBJ databases">
        <authorList>
            <person name="Jaros S."/>
            <person name="Januszkiewicz K."/>
            <person name="Wedrychowicz H."/>
        </authorList>
    </citation>
    <scope>NUCLEOTIDE SEQUENCE [LARGE SCALE GENOMIC DNA]</scope>
    <source>
        <strain evidence="19 20">DSM 12906</strain>
    </source>
</reference>
<feature type="binding site" evidence="17">
    <location>
        <position position="77"/>
    </location>
    <ligand>
        <name>Mg(2+)</name>
        <dbReference type="ChEBI" id="CHEBI:18420"/>
        <label>2</label>
    </ligand>
</feature>
<keyword evidence="6 17" id="KW-1003">Cell membrane</keyword>
<sequence>MLIRGRTGYRGCVLSRFRTAYGLLLAPLARLLLKAGASPTAVTVAGTVAVVLSALLLFPGDHLVAGSVACGLFLLADGLDGTMARLGNRETKFGAFLDSTLDRVADGAIFVGLAAWGIGRSPLVSWLAMLSLVAGFIVSYARARAEAEGWNVSVGLFERTDRLVVALAAALIAGFGAGESALVVGLAVVLAGSVVTTGQRIAAARRASLPPREPERPSSSLL</sequence>